<dbReference type="RefSeq" id="WP_074956504.1">
    <property type="nucleotide sequence ID" value="NZ_BJXR01000027.1"/>
</dbReference>
<keyword evidence="3" id="KW-1185">Reference proteome</keyword>
<dbReference type="PROSITE" id="PS51257">
    <property type="entry name" value="PROKAR_LIPOPROTEIN"/>
    <property type="match status" value="1"/>
</dbReference>
<name>A0ABY1CMI5_MYXFU</name>
<dbReference type="Proteomes" id="UP000183760">
    <property type="component" value="Unassembled WGS sequence"/>
</dbReference>
<proteinExistence type="predicted"/>
<gene>
    <name evidence="2" type="ORF">SAMN05443572_106505</name>
</gene>
<organism evidence="2 3">
    <name type="scientific">Myxococcus fulvus</name>
    <dbReference type="NCBI Taxonomy" id="33"/>
    <lineage>
        <taxon>Bacteria</taxon>
        <taxon>Pseudomonadati</taxon>
        <taxon>Myxococcota</taxon>
        <taxon>Myxococcia</taxon>
        <taxon>Myxococcales</taxon>
        <taxon>Cystobacterineae</taxon>
        <taxon>Myxococcaceae</taxon>
        <taxon>Myxococcus</taxon>
    </lineage>
</organism>
<feature type="chain" id="PRO_5047153402" description="Lipoprotein" evidence="1">
    <location>
        <begin position="27"/>
        <end position="132"/>
    </location>
</feature>
<evidence type="ECO:0000313" key="3">
    <source>
        <dbReference type="Proteomes" id="UP000183760"/>
    </source>
</evidence>
<keyword evidence="1" id="KW-0732">Signal</keyword>
<protein>
    <recommendedName>
        <fullName evidence="4">Lipoprotein</fullName>
    </recommendedName>
</protein>
<evidence type="ECO:0008006" key="4">
    <source>
        <dbReference type="Google" id="ProtNLM"/>
    </source>
</evidence>
<feature type="signal peptide" evidence="1">
    <location>
        <begin position="1"/>
        <end position="26"/>
    </location>
</feature>
<accession>A0ABY1CMI5</accession>
<comment type="caution">
    <text evidence="2">The sequence shown here is derived from an EMBL/GenBank/DDBJ whole genome shotgun (WGS) entry which is preliminary data.</text>
</comment>
<evidence type="ECO:0000313" key="2">
    <source>
        <dbReference type="EMBL" id="SEU23219.1"/>
    </source>
</evidence>
<reference evidence="2 3" key="1">
    <citation type="submission" date="2016-10" db="EMBL/GenBank/DDBJ databases">
        <authorList>
            <person name="Varghese N."/>
            <person name="Submissions S."/>
        </authorList>
    </citation>
    <scope>NUCLEOTIDE SEQUENCE [LARGE SCALE GENOMIC DNA]</scope>
    <source>
        <strain evidence="2 3">DSM 16525</strain>
    </source>
</reference>
<dbReference type="EMBL" id="FOIB01000006">
    <property type="protein sequence ID" value="SEU23219.1"/>
    <property type="molecule type" value="Genomic_DNA"/>
</dbReference>
<sequence length="132" mass="13005">MSTRYFMGAALGMLVAVAMGCGAPSAEEVIAVEGVEGVSQELSTCTAACATGSVSCPSGTTVCSAQDNSGVTCNGTFIACPTTPPACDGLPQCRDIVGSVCALGSREPCCTASGAESVCVCTLSGILRCNAF</sequence>
<evidence type="ECO:0000256" key="1">
    <source>
        <dbReference type="SAM" id="SignalP"/>
    </source>
</evidence>